<evidence type="ECO:0000313" key="4">
    <source>
        <dbReference type="Proteomes" id="UP000000311"/>
    </source>
</evidence>
<keyword evidence="2" id="KW-1133">Transmembrane helix</keyword>
<evidence type="ECO:0000256" key="1">
    <source>
        <dbReference type="SAM" id="MobiDB-lite"/>
    </source>
</evidence>
<dbReference type="OrthoDB" id="6420920at2759"/>
<evidence type="ECO:0000256" key="2">
    <source>
        <dbReference type="SAM" id="Phobius"/>
    </source>
</evidence>
<proteinExistence type="predicted"/>
<dbReference type="InParanoid" id="E2ADU6"/>
<evidence type="ECO:0000313" key="3">
    <source>
        <dbReference type="EMBL" id="EFN68458.1"/>
    </source>
</evidence>
<dbReference type="AlphaFoldDB" id="E2ADU6"/>
<organism evidence="4">
    <name type="scientific">Camponotus floridanus</name>
    <name type="common">Florida carpenter ant</name>
    <dbReference type="NCBI Taxonomy" id="104421"/>
    <lineage>
        <taxon>Eukaryota</taxon>
        <taxon>Metazoa</taxon>
        <taxon>Ecdysozoa</taxon>
        <taxon>Arthropoda</taxon>
        <taxon>Hexapoda</taxon>
        <taxon>Insecta</taxon>
        <taxon>Pterygota</taxon>
        <taxon>Neoptera</taxon>
        <taxon>Endopterygota</taxon>
        <taxon>Hymenoptera</taxon>
        <taxon>Apocrita</taxon>
        <taxon>Aculeata</taxon>
        <taxon>Formicoidea</taxon>
        <taxon>Formicidae</taxon>
        <taxon>Formicinae</taxon>
        <taxon>Camponotus</taxon>
    </lineage>
</organism>
<keyword evidence="2" id="KW-0472">Membrane</keyword>
<feature type="region of interest" description="Disordered" evidence="1">
    <location>
        <begin position="1"/>
        <end position="27"/>
    </location>
</feature>
<keyword evidence="4" id="KW-1185">Reference proteome</keyword>
<feature type="compositionally biased region" description="Polar residues" evidence="1">
    <location>
        <begin position="1"/>
        <end position="10"/>
    </location>
</feature>
<protein>
    <submittedName>
        <fullName evidence="3">Uncharacterized protein</fullName>
    </submittedName>
</protein>
<dbReference type="Proteomes" id="UP000000311">
    <property type="component" value="Unassembled WGS sequence"/>
</dbReference>
<accession>E2ADU6</accession>
<gene>
    <name evidence="3" type="ORF">EAG_10431</name>
</gene>
<dbReference type="EMBL" id="GL438820">
    <property type="protein sequence ID" value="EFN68458.1"/>
    <property type="molecule type" value="Genomic_DNA"/>
</dbReference>
<name>E2ADU6_CAMFO</name>
<reference evidence="3 4" key="1">
    <citation type="journal article" date="2010" name="Science">
        <title>Genomic comparison of the ants Camponotus floridanus and Harpegnathos saltator.</title>
        <authorList>
            <person name="Bonasio R."/>
            <person name="Zhang G."/>
            <person name="Ye C."/>
            <person name="Mutti N.S."/>
            <person name="Fang X."/>
            <person name="Qin N."/>
            <person name="Donahue G."/>
            <person name="Yang P."/>
            <person name="Li Q."/>
            <person name="Li C."/>
            <person name="Zhang P."/>
            <person name="Huang Z."/>
            <person name="Berger S.L."/>
            <person name="Reinberg D."/>
            <person name="Wang J."/>
            <person name="Liebig J."/>
        </authorList>
    </citation>
    <scope>NUCLEOTIDE SEQUENCE [LARGE SCALE GENOMIC DNA]</scope>
    <source>
        <strain evidence="4">C129</strain>
    </source>
</reference>
<feature type="transmembrane region" description="Helical" evidence="2">
    <location>
        <begin position="393"/>
        <end position="418"/>
    </location>
</feature>
<keyword evidence="2" id="KW-0812">Transmembrane</keyword>
<sequence length="463" mass="51712">MATDSSSTRQGGVRAVATTTTDPQRSEKRAVAARGAAGALALGVVALVVQSAATGTPTWGYFSNPDAQKIFGNLSRKDPWKLYECPKHSYRGSIFPEMKEISTNCYTLLNPNTILRHSLRADFFEITDGCGIFRNDCKRAGYTQVMVRVFVPIVTLRSAGCHIRNGMNKKLDRHDVMLYDIVYDIDLIAEIIFYKCQMITPLLALNAEVKLQEFIYRGVNNARNVNGSYQINGVNVPLNVQTLRNVKRVGVDKKFPAQLTSKKKICVKQAKLFEHSPFHFCANGKNFERELFPPRPSDKDNALYFEASLECEWWGKGYCICLLQCLTRNGMRFETKYRSNMEACNFLPHICRLLKMRSWHCRGERLFWTMETMQAASLRTRVVRPKRLQVSTMAVWMAGLAAAGASALLAILVALAVLQLAMASSAKRVVISYSTALIGKVALATLASHKEPNADTSNSSPIK</sequence>